<evidence type="ECO:0000313" key="2">
    <source>
        <dbReference type="Proteomes" id="UP001597463"/>
    </source>
</evidence>
<dbReference type="Proteomes" id="UP001597463">
    <property type="component" value="Unassembled WGS sequence"/>
</dbReference>
<evidence type="ECO:0000313" key="1">
    <source>
        <dbReference type="EMBL" id="MFD2755391.1"/>
    </source>
</evidence>
<proteinExistence type="predicted"/>
<dbReference type="RefSeq" id="WP_066482606.1">
    <property type="nucleotide sequence ID" value="NZ_BCNT01000018.1"/>
</dbReference>
<accession>A0ABW5UQB3</accession>
<gene>
    <name evidence="1" type="ORF">ACFSW6_14945</name>
</gene>
<protein>
    <submittedName>
        <fullName evidence="1">Head decoration protein</fullName>
    </submittedName>
</protein>
<keyword evidence="2" id="KW-1185">Reference proteome</keyword>
<dbReference type="EMBL" id="JBHUMV010000007">
    <property type="protein sequence ID" value="MFD2755391.1"/>
    <property type="molecule type" value="Genomic_DNA"/>
</dbReference>
<dbReference type="Pfam" id="PF02924">
    <property type="entry name" value="HDPD"/>
    <property type="match status" value="1"/>
</dbReference>
<comment type="caution">
    <text evidence="1">The sequence shown here is derived from an EMBL/GenBank/DDBJ whole genome shotgun (WGS) entry which is preliminary data.</text>
</comment>
<name>A0ABW5UQB3_9BURK</name>
<dbReference type="Gene3D" id="2.40.300.10">
    <property type="entry name" value="Head decoration protein D"/>
    <property type="match status" value="1"/>
</dbReference>
<sequence length="128" mass="12743">MQVQELGPGTACYLVSEANGTRSREVVTIAQGQNLLPGAVLGKVTATGKYVAVDPANGSGEGGTPDGSQTAVAVLFAAVDTTTAEKPGVITARDAEVAAHALAWPAGTTEPQKTAALAQLAAMGIVAR</sequence>
<dbReference type="InterPro" id="IPR004195">
    <property type="entry name" value="Head_decoration_D"/>
</dbReference>
<reference evidence="2" key="1">
    <citation type="journal article" date="2019" name="Int. J. Syst. Evol. Microbiol.">
        <title>The Global Catalogue of Microorganisms (GCM) 10K type strain sequencing project: providing services to taxonomists for standard genome sequencing and annotation.</title>
        <authorList>
            <consortium name="The Broad Institute Genomics Platform"/>
            <consortium name="The Broad Institute Genome Sequencing Center for Infectious Disease"/>
            <person name="Wu L."/>
            <person name="Ma J."/>
        </authorList>
    </citation>
    <scope>NUCLEOTIDE SEQUENCE [LARGE SCALE GENOMIC DNA]</scope>
    <source>
        <strain evidence="2">TISTR 1906</strain>
    </source>
</reference>
<organism evidence="1 2">
    <name type="scientific">Comamonas terrae</name>
    <dbReference type="NCBI Taxonomy" id="673548"/>
    <lineage>
        <taxon>Bacteria</taxon>
        <taxon>Pseudomonadati</taxon>
        <taxon>Pseudomonadota</taxon>
        <taxon>Betaproteobacteria</taxon>
        <taxon>Burkholderiales</taxon>
        <taxon>Comamonadaceae</taxon>
        <taxon>Comamonas</taxon>
    </lineage>
</organism>